<dbReference type="Proteomes" id="UP000176923">
    <property type="component" value="Unassembled WGS sequence"/>
</dbReference>
<name>A0A1F5ZW90_9BACT</name>
<comment type="caution">
    <text evidence="1">The sequence shown here is derived from an EMBL/GenBank/DDBJ whole genome shotgun (WGS) entry which is preliminary data.</text>
</comment>
<proteinExistence type="predicted"/>
<accession>A0A1F5ZW90</accession>
<dbReference type="STRING" id="1798382.A3D77_04810"/>
<organism evidence="1 2">
    <name type="scientific">Candidatus Gottesmanbacteria bacterium RIFCSPHIGHO2_02_FULL_39_11</name>
    <dbReference type="NCBI Taxonomy" id="1798382"/>
    <lineage>
        <taxon>Bacteria</taxon>
        <taxon>Candidatus Gottesmaniibacteriota</taxon>
    </lineage>
</organism>
<dbReference type="Gene3D" id="2.60.40.420">
    <property type="entry name" value="Cupredoxins - blue copper proteins"/>
    <property type="match status" value="1"/>
</dbReference>
<gene>
    <name evidence="1" type="ORF">A3D77_04810</name>
</gene>
<dbReference type="EMBL" id="MFJL01000008">
    <property type="protein sequence ID" value="OGG16730.1"/>
    <property type="molecule type" value="Genomic_DNA"/>
</dbReference>
<protein>
    <submittedName>
        <fullName evidence="1">Uncharacterized protein</fullName>
    </submittedName>
</protein>
<dbReference type="InterPro" id="IPR008972">
    <property type="entry name" value="Cupredoxin"/>
</dbReference>
<evidence type="ECO:0000313" key="1">
    <source>
        <dbReference type="EMBL" id="OGG16730.1"/>
    </source>
</evidence>
<evidence type="ECO:0000313" key="2">
    <source>
        <dbReference type="Proteomes" id="UP000176923"/>
    </source>
</evidence>
<reference evidence="1 2" key="1">
    <citation type="journal article" date="2016" name="Nat. Commun.">
        <title>Thousands of microbial genomes shed light on interconnected biogeochemical processes in an aquifer system.</title>
        <authorList>
            <person name="Anantharaman K."/>
            <person name="Brown C.T."/>
            <person name="Hug L.A."/>
            <person name="Sharon I."/>
            <person name="Castelle C.J."/>
            <person name="Probst A.J."/>
            <person name="Thomas B.C."/>
            <person name="Singh A."/>
            <person name="Wilkins M.J."/>
            <person name="Karaoz U."/>
            <person name="Brodie E.L."/>
            <person name="Williams K.H."/>
            <person name="Hubbard S.S."/>
            <person name="Banfield J.F."/>
        </authorList>
    </citation>
    <scope>NUCLEOTIDE SEQUENCE [LARGE SCALE GENOMIC DNA]</scope>
</reference>
<sequence length="100" mass="11547">MKHKRVLVFIILAVFLLLILGVYLSISKHPAVSAEEVSLLITDQGFIPNELRVHRWQTIKLTLRSEEKDRSFTIEKLGINIKKAPRQRIKNDRVLCQSAL</sequence>
<dbReference type="AlphaFoldDB" id="A0A1F5ZW90"/>